<dbReference type="PANTHER" id="PTHR43707">
    <property type="entry name" value="HISTIDYL-TRNA SYNTHETASE"/>
    <property type="match status" value="1"/>
</dbReference>
<dbReference type="PANTHER" id="PTHR43707:SF1">
    <property type="entry name" value="HISTIDINE--TRNA LIGASE, MITOCHONDRIAL-RELATED"/>
    <property type="match status" value="1"/>
</dbReference>
<dbReference type="InterPro" id="IPR041715">
    <property type="entry name" value="HisRS-like_core"/>
</dbReference>
<dbReference type="PIRSF" id="PIRSF001549">
    <property type="entry name" value="His-tRNA_synth"/>
    <property type="match status" value="1"/>
</dbReference>
<dbReference type="AlphaFoldDB" id="A0A382AWL4"/>
<reference evidence="2" key="1">
    <citation type="submission" date="2018-05" db="EMBL/GenBank/DDBJ databases">
        <authorList>
            <person name="Lanie J.A."/>
            <person name="Ng W.-L."/>
            <person name="Kazmierczak K.M."/>
            <person name="Andrzejewski T.M."/>
            <person name="Davidsen T.M."/>
            <person name="Wayne K.J."/>
            <person name="Tettelin H."/>
            <person name="Glass J.I."/>
            <person name="Rusch D."/>
            <person name="Podicherti R."/>
            <person name="Tsui H.-C.T."/>
            <person name="Winkler M.E."/>
        </authorList>
    </citation>
    <scope>NUCLEOTIDE SEQUENCE</scope>
</reference>
<dbReference type="EMBL" id="UINC01026954">
    <property type="protein sequence ID" value="SVB05337.1"/>
    <property type="molecule type" value="Genomic_DNA"/>
</dbReference>
<dbReference type="Gene3D" id="3.30.930.10">
    <property type="entry name" value="Bira Bifunctional Protein, Domain 2"/>
    <property type="match status" value="1"/>
</dbReference>
<dbReference type="InterPro" id="IPR045864">
    <property type="entry name" value="aa-tRNA-synth_II/BPL/LPL"/>
</dbReference>
<organism evidence="2">
    <name type="scientific">marine metagenome</name>
    <dbReference type="NCBI Taxonomy" id="408172"/>
    <lineage>
        <taxon>unclassified sequences</taxon>
        <taxon>metagenomes</taxon>
        <taxon>ecological metagenomes</taxon>
    </lineage>
</organism>
<evidence type="ECO:0000313" key="2">
    <source>
        <dbReference type="EMBL" id="SVB05337.1"/>
    </source>
</evidence>
<accession>A0A382AWL4</accession>
<dbReference type="SUPFAM" id="SSF55681">
    <property type="entry name" value="Class II aaRS and biotin synthetases"/>
    <property type="match status" value="1"/>
</dbReference>
<evidence type="ECO:0000259" key="1">
    <source>
        <dbReference type="Pfam" id="PF13393"/>
    </source>
</evidence>
<protein>
    <recommendedName>
        <fullName evidence="1">Class II Histidinyl-tRNA synthetase (HisRS)-like catalytic core domain-containing protein</fullName>
    </recommendedName>
</protein>
<proteinExistence type="predicted"/>
<feature type="domain" description="Class II Histidinyl-tRNA synthetase (HisRS)-like catalytic core" evidence="1">
    <location>
        <begin position="4"/>
        <end position="153"/>
    </location>
</feature>
<dbReference type="Pfam" id="PF13393">
    <property type="entry name" value="tRNA-synt_His"/>
    <property type="match status" value="1"/>
</dbReference>
<dbReference type="GO" id="GO:0006427">
    <property type="term" value="P:histidyl-tRNA aminoacylation"/>
    <property type="evidence" value="ECO:0007669"/>
    <property type="project" value="TreeGrafter"/>
</dbReference>
<name>A0A382AWL4_9ZZZZ</name>
<dbReference type="InterPro" id="IPR004516">
    <property type="entry name" value="HisRS/HisZ"/>
</dbReference>
<gene>
    <name evidence="2" type="ORF">METZ01_LOCUS158191</name>
</gene>
<sequence length="352" mass="41003">MKSKNLSEKILRSIKSRGFKIIELNPVIETKYILQRSGENFRKFLFSFYDLNGKELCLRPDLTVSSVLRFIQNKANKKEKVCYSGEAFRKTYQKKGSFIKNQIGFEILGSKNKQKDDKAIIDTSLKILKSSGSKKSVLKIGNVELFNLLIDKLLDIPTRWKNRLKRYYWNEKYFNELLKRLETNSDIDPVWVETDKKRFLKMRKEDPKKIIAGRTYKEILDRFNIKINDPRKTLTGKSSSKIIKEFLRIKCPIEKAPKILNSFFKKNSINIVVGKDFFPLGRNNNKNLKIEFSAANGREVEFYSSMIFSIEVKIKSKFKNFISGGRYDQLTTNLGFRKVSAVGAAVNMNLYD</sequence>
<dbReference type="GO" id="GO:0004821">
    <property type="term" value="F:histidine-tRNA ligase activity"/>
    <property type="evidence" value="ECO:0007669"/>
    <property type="project" value="TreeGrafter"/>
</dbReference>
<dbReference type="GO" id="GO:0005737">
    <property type="term" value="C:cytoplasm"/>
    <property type="evidence" value="ECO:0007669"/>
    <property type="project" value="InterPro"/>
</dbReference>